<keyword evidence="4" id="KW-1185">Reference proteome</keyword>
<evidence type="ECO:0000259" key="2">
    <source>
        <dbReference type="Pfam" id="PF10545"/>
    </source>
</evidence>
<gene>
    <name evidence="3" type="ORF">CEUTPL_LOCUS6182</name>
</gene>
<evidence type="ECO:0000313" key="3">
    <source>
        <dbReference type="EMBL" id="CAG9765577.1"/>
    </source>
</evidence>
<sequence length="122" mass="14593">MGRTTGDELKKKWKNLRDSYSKFLRTEKTKTGQETKILDRYKTWPWARQMEFLKVFLQYAKTNSNISVKLSEPVEITEQTEQKDQEKENQSPQNLVEEIQQPVDSCEKPTYIPDQKKKRHLK</sequence>
<feature type="domain" description="MADF" evidence="2">
    <location>
        <begin position="5"/>
        <end position="53"/>
    </location>
</feature>
<dbReference type="Proteomes" id="UP001152799">
    <property type="component" value="Chromosome 3"/>
</dbReference>
<evidence type="ECO:0000313" key="4">
    <source>
        <dbReference type="Proteomes" id="UP001152799"/>
    </source>
</evidence>
<feature type="region of interest" description="Disordered" evidence="1">
    <location>
        <begin position="77"/>
        <end position="122"/>
    </location>
</feature>
<evidence type="ECO:0000256" key="1">
    <source>
        <dbReference type="SAM" id="MobiDB-lite"/>
    </source>
</evidence>
<dbReference type="EMBL" id="OU892279">
    <property type="protein sequence ID" value="CAG9765577.1"/>
    <property type="molecule type" value="Genomic_DNA"/>
</dbReference>
<dbReference type="InterPro" id="IPR006578">
    <property type="entry name" value="MADF-dom"/>
</dbReference>
<dbReference type="OrthoDB" id="6081971at2759"/>
<name>A0A9N9MNS5_9CUCU</name>
<dbReference type="Pfam" id="PF10545">
    <property type="entry name" value="MADF_DNA_bdg"/>
    <property type="match status" value="1"/>
</dbReference>
<dbReference type="AlphaFoldDB" id="A0A9N9MNS5"/>
<accession>A0A9N9MNS5</accession>
<reference evidence="3" key="1">
    <citation type="submission" date="2022-01" db="EMBL/GenBank/DDBJ databases">
        <authorList>
            <person name="King R."/>
        </authorList>
    </citation>
    <scope>NUCLEOTIDE SEQUENCE</scope>
</reference>
<protein>
    <recommendedName>
        <fullName evidence="2">MADF domain-containing protein</fullName>
    </recommendedName>
</protein>
<feature type="compositionally biased region" description="Basic and acidic residues" evidence="1">
    <location>
        <begin position="80"/>
        <end position="89"/>
    </location>
</feature>
<organism evidence="3 4">
    <name type="scientific">Ceutorhynchus assimilis</name>
    <name type="common">cabbage seed weevil</name>
    <dbReference type="NCBI Taxonomy" id="467358"/>
    <lineage>
        <taxon>Eukaryota</taxon>
        <taxon>Metazoa</taxon>
        <taxon>Ecdysozoa</taxon>
        <taxon>Arthropoda</taxon>
        <taxon>Hexapoda</taxon>
        <taxon>Insecta</taxon>
        <taxon>Pterygota</taxon>
        <taxon>Neoptera</taxon>
        <taxon>Endopterygota</taxon>
        <taxon>Coleoptera</taxon>
        <taxon>Polyphaga</taxon>
        <taxon>Cucujiformia</taxon>
        <taxon>Curculionidae</taxon>
        <taxon>Ceutorhynchinae</taxon>
        <taxon>Ceutorhynchus</taxon>
    </lineage>
</organism>
<proteinExistence type="predicted"/>